<protein>
    <submittedName>
        <fullName evidence="2">Uncharacterized protein</fullName>
    </submittedName>
</protein>
<name>A0A5R9GDW6_9BACL</name>
<keyword evidence="3" id="KW-1185">Reference proteome</keyword>
<keyword evidence="1" id="KW-0472">Membrane</keyword>
<evidence type="ECO:0000256" key="1">
    <source>
        <dbReference type="SAM" id="Phobius"/>
    </source>
</evidence>
<dbReference type="OrthoDB" id="2663803at2"/>
<proteinExistence type="predicted"/>
<dbReference type="RefSeq" id="WP_138192483.1">
    <property type="nucleotide sequence ID" value="NZ_VCIW01000002.1"/>
</dbReference>
<comment type="caution">
    <text evidence="2">The sequence shown here is derived from an EMBL/GenBank/DDBJ whole genome shotgun (WGS) entry which is preliminary data.</text>
</comment>
<feature type="transmembrane region" description="Helical" evidence="1">
    <location>
        <begin position="74"/>
        <end position="97"/>
    </location>
</feature>
<feature type="transmembrane region" description="Helical" evidence="1">
    <location>
        <begin position="7"/>
        <end position="27"/>
    </location>
</feature>
<organism evidence="2 3">
    <name type="scientific">Paenibacillus antri</name>
    <dbReference type="NCBI Taxonomy" id="2582848"/>
    <lineage>
        <taxon>Bacteria</taxon>
        <taxon>Bacillati</taxon>
        <taxon>Bacillota</taxon>
        <taxon>Bacilli</taxon>
        <taxon>Bacillales</taxon>
        <taxon>Paenibacillaceae</taxon>
        <taxon>Paenibacillus</taxon>
    </lineage>
</organism>
<evidence type="ECO:0000313" key="2">
    <source>
        <dbReference type="EMBL" id="TLS53309.1"/>
    </source>
</evidence>
<dbReference type="AlphaFoldDB" id="A0A5R9GDW6"/>
<keyword evidence="1" id="KW-0812">Transmembrane</keyword>
<evidence type="ECO:0000313" key="3">
    <source>
        <dbReference type="Proteomes" id="UP000309676"/>
    </source>
</evidence>
<feature type="transmembrane region" description="Helical" evidence="1">
    <location>
        <begin position="109"/>
        <end position="135"/>
    </location>
</feature>
<accession>A0A5R9GDW6</accession>
<gene>
    <name evidence="2" type="ORF">FE782_03265</name>
</gene>
<dbReference type="Proteomes" id="UP000309676">
    <property type="component" value="Unassembled WGS sequence"/>
</dbReference>
<keyword evidence="1" id="KW-1133">Transmembrane helix</keyword>
<reference evidence="2 3" key="1">
    <citation type="submission" date="2019-05" db="EMBL/GenBank/DDBJ databases">
        <authorList>
            <person name="Narsing Rao M.P."/>
            <person name="Li W.J."/>
        </authorList>
    </citation>
    <scope>NUCLEOTIDE SEQUENCE [LARGE SCALE GENOMIC DNA]</scope>
    <source>
        <strain evidence="2 3">SYSU_K30003</strain>
    </source>
</reference>
<dbReference type="EMBL" id="VCIW01000002">
    <property type="protein sequence ID" value="TLS53309.1"/>
    <property type="molecule type" value="Genomic_DNA"/>
</dbReference>
<sequence>MKRTGSIRWIVAGAVLLLLSLIAWKLLHTAWNAASFGAGSAHGHGVRGGGFGHAGPAGFRRGAGPLAEGNAPPWAGWGMFAALLKLGVTAAAIALWAKTTGFLRWAGACLAVLGAISLLSPWWAAALTIAVFWFATRKSDEPAAVTASPVSSVVPDVAIDRGTLLDEWERKQHKEEH</sequence>